<dbReference type="EMBL" id="PP511810">
    <property type="protein sequence ID" value="XCD07780.1"/>
    <property type="molecule type" value="Genomic_DNA"/>
</dbReference>
<organism evidence="3">
    <name type="scientific">Dulem virus 199</name>
    <dbReference type="NCBI Taxonomy" id="3145676"/>
    <lineage>
        <taxon>Viruses</taxon>
        <taxon>Monodnaviria</taxon>
        <taxon>Sangervirae</taxon>
        <taxon>Phixviricota</taxon>
        <taxon>Malgrandaviricetes</taxon>
        <taxon>Petitvirales</taxon>
        <taxon>Microviridae</taxon>
        <taxon>Microvirus</taxon>
    </lineage>
</organism>
<evidence type="ECO:0000259" key="1">
    <source>
        <dbReference type="Pfam" id="PF23343"/>
    </source>
</evidence>
<reference evidence="3" key="1">
    <citation type="submission" date="2024-03" db="EMBL/GenBank/DDBJ databases">
        <title>Diverse circular DNA viruses in blood, oral, and fecal samples of captive lemurs.</title>
        <authorList>
            <person name="Paietta E.N."/>
            <person name="Kraberger S."/>
            <person name="Lund M.C."/>
            <person name="Custer J.M."/>
            <person name="Vargas K.M."/>
            <person name="Ehmke E.E."/>
            <person name="Yoder A.D."/>
            <person name="Varsani A."/>
        </authorList>
    </citation>
    <scope>NUCLEOTIDE SEQUENCE</scope>
    <source>
        <strain evidence="2">Duke_21_64</strain>
        <strain evidence="3">Duke_24FF_1082</strain>
        <strain evidence="4">Duke_28FS_68</strain>
    </source>
</reference>
<name>A0AAU8AYP0_9VIRU</name>
<evidence type="ECO:0000313" key="3">
    <source>
        <dbReference type="EMBL" id="XCD04734.1"/>
    </source>
</evidence>
<evidence type="ECO:0000313" key="4">
    <source>
        <dbReference type="EMBL" id="XCD07780.1"/>
    </source>
</evidence>
<feature type="domain" description="Replication-associated protein ORF2/G2P" evidence="1">
    <location>
        <begin position="55"/>
        <end position="181"/>
    </location>
</feature>
<dbReference type="EMBL" id="PP511408">
    <property type="protein sequence ID" value="XCD03980.1"/>
    <property type="molecule type" value="Genomic_DNA"/>
</dbReference>
<protein>
    <submittedName>
        <fullName evidence="3">Replication initiator protein</fullName>
    </submittedName>
</protein>
<proteinExistence type="predicted"/>
<accession>A0AAU8AYP0</accession>
<dbReference type="EMBL" id="PP511499">
    <property type="protein sequence ID" value="XCD04734.1"/>
    <property type="molecule type" value="Genomic_DNA"/>
</dbReference>
<dbReference type="InterPro" id="IPR056906">
    <property type="entry name" value="ORF2/G2P_dom"/>
</dbReference>
<sequence length="300" mass="36037">MNILNPEYSSFGVIQKEGFDIIRIPCGNCLACMLNRSREWAIRCMHEMKTSTTGCFVTLTIDSERKLYDDMDYSLNRRDIQLFIKRLRKEIDPVRIRYFYCGEYGAKRLRPHYHILIFGYDFPDKVLWRVNPVLSRFSNYNRPVCLYRSPLLERLWPFGFSTIGELNFRTAAYTARYCLKKSGIISKYHHYADRTPEFIGCSLKPGIGYDYFKQYYNDFYAIDSCLDPDKHRVKIPRYYDKCFEIIDPDRFKLIKEQRKLKAQKVDEKEFLSSRLFQKEQICKYRVENLIRSYENALEDY</sequence>
<dbReference type="Pfam" id="PF23343">
    <property type="entry name" value="REP_ORF2-G2P"/>
    <property type="match status" value="1"/>
</dbReference>
<evidence type="ECO:0000313" key="2">
    <source>
        <dbReference type="EMBL" id="XCD03980.1"/>
    </source>
</evidence>